<dbReference type="Gene3D" id="2.60.40.150">
    <property type="entry name" value="C2 domain"/>
    <property type="match status" value="2"/>
</dbReference>
<dbReference type="SUPFAM" id="SSF49562">
    <property type="entry name" value="C2 domain (Calcium/lipid-binding domain, CaLB)"/>
    <property type="match status" value="2"/>
</dbReference>
<dbReference type="Pfam" id="PF00168">
    <property type="entry name" value="C2"/>
    <property type="match status" value="1"/>
</dbReference>
<dbReference type="GO" id="GO:0017156">
    <property type="term" value="P:calcium-ion regulated exocytosis"/>
    <property type="evidence" value="ECO:0007669"/>
    <property type="project" value="TreeGrafter"/>
</dbReference>
<gene>
    <name evidence="3" type="ORF">OTU49_003230</name>
</gene>
<feature type="domain" description="C2" evidence="2">
    <location>
        <begin position="136"/>
        <end position="255"/>
    </location>
</feature>
<dbReference type="GO" id="GO:0070382">
    <property type="term" value="C:exocytic vesicle"/>
    <property type="evidence" value="ECO:0007669"/>
    <property type="project" value="TreeGrafter"/>
</dbReference>
<evidence type="ECO:0000259" key="2">
    <source>
        <dbReference type="PROSITE" id="PS50004"/>
    </source>
</evidence>
<evidence type="ECO:0000313" key="3">
    <source>
        <dbReference type="EMBL" id="KAK8739848.1"/>
    </source>
</evidence>
<proteinExistence type="predicted"/>
<accession>A0AAW0XIM1</accession>
<dbReference type="InterPro" id="IPR035892">
    <property type="entry name" value="C2_domain_sf"/>
</dbReference>
<comment type="caution">
    <text evidence="3">The sequence shown here is derived from an EMBL/GenBank/DDBJ whole genome shotgun (WGS) entry which is preliminary data.</text>
</comment>
<dbReference type="GO" id="GO:0005886">
    <property type="term" value="C:plasma membrane"/>
    <property type="evidence" value="ECO:0007669"/>
    <property type="project" value="TreeGrafter"/>
</dbReference>
<dbReference type="PROSITE" id="PS50004">
    <property type="entry name" value="C2"/>
    <property type="match status" value="1"/>
</dbReference>
<dbReference type="Proteomes" id="UP001445076">
    <property type="component" value="Unassembled WGS sequence"/>
</dbReference>
<dbReference type="EMBL" id="JARKIK010000035">
    <property type="protein sequence ID" value="KAK8739848.1"/>
    <property type="molecule type" value="Genomic_DNA"/>
</dbReference>
<dbReference type="GO" id="GO:0005544">
    <property type="term" value="F:calcium-dependent phospholipid binding"/>
    <property type="evidence" value="ECO:0007669"/>
    <property type="project" value="TreeGrafter"/>
</dbReference>
<evidence type="ECO:0000256" key="1">
    <source>
        <dbReference type="SAM" id="MobiDB-lite"/>
    </source>
</evidence>
<dbReference type="PANTHER" id="PTHR10024">
    <property type="entry name" value="SYNAPTOTAGMIN"/>
    <property type="match status" value="1"/>
</dbReference>
<dbReference type="InterPro" id="IPR000008">
    <property type="entry name" value="C2_dom"/>
</dbReference>
<organism evidence="3 4">
    <name type="scientific">Cherax quadricarinatus</name>
    <name type="common">Australian red claw crayfish</name>
    <dbReference type="NCBI Taxonomy" id="27406"/>
    <lineage>
        <taxon>Eukaryota</taxon>
        <taxon>Metazoa</taxon>
        <taxon>Ecdysozoa</taxon>
        <taxon>Arthropoda</taxon>
        <taxon>Crustacea</taxon>
        <taxon>Multicrustacea</taxon>
        <taxon>Malacostraca</taxon>
        <taxon>Eumalacostraca</taxon>
        <taxon>Eucarida</taxon>
        <taxon>Decapoda</taxon>
        <taxon>Pleocyemata</taxon>
        <taxon>Astacidea</taxon>
        <taxon>Parastacoidea</taxon>
        <taxon>Parastacidae</taxon>
        <taxon>Cherax</taxon>
    </lineage>
</organism>
<dbReference type="GO" id="GO:0000149">
    <property type="term" value="F:SNARE binding"/>
    <property type="evidence" value="ECO:0007669"/>
    <property type="project" value="TreeGrafter"/>
</dbReference>
<protein>
    <recommendedName>
        <fullName evidence="2">C2 domain-containing protein</fullName>
    </recommendedName>
</protein>
<dbReference type="GO" id="GO:0030276">
    <property type="term" value="F:clathrin binding"/>
    <property type="evidence" value="ECO:0007669"/>
    <property type="project" value="TreeGrafter"/>
</dbReference>
<sequence length="670" mass="73724">YSPPSASLRPRSASPRGFLHGTRGGAHTPPLSQPQGTRRLWAGSQSPQPRPTPPKTLFHSPSTTSPGHLPRALYLRRNATCLDELREALHHSFHSSDLPSTPTSPEPGDLTTPDSVDGWAPVWTPASSIGSGGGCGLGELRLQLRYCLRTRHLTLTILSANQLPLRLGPDPVDTYTKAVLLPEKRVRFTTPTVSATDNATFNAAFTYSARTSRLAHTTLRLSVCQVTECGRRVVVGYAAVVLAAIGVRTSLTHDLDTGLLTLHLQESAPDQQVGVGGQLEVGLSWERDTSDLTIKICKLTDLQLHHFTLQHAAQVYVKVTVYINNTILCWRRTTPRDLEGQVTEFDEDLGLHMPELDLDATHLVLSARLRTKPGCGRRVMGSCLVGCGGCVSEEGRHHWHDMLRAFPTLVVRSHPLAAHSHLHNVFPRDQDWSETFLTSSTAKQEAARDQRDATRPVHYYQDLESYLPLASHTSSYTTTDNSTPTSSSTECTSLTNLSTEHSTPTSPSAARITPTSPFLDTKSSDHSQPEEESIWITVMSSVEQQPRHQDQLLPPATQDPLLTQLQECRQDDLLLPQQQESGHEDPLLSPLQKSTQEDLLLPPSQECGHKDLPIPPLPQDSGLQDPLLQPSQVSGQKDPLLPPPSESEHEDPLMQDSHYQPEVLITKNNV</sequence>
<dbReference type="GO" id="GO:0001786">
    <property type="term" value="F:phosphatidylserine binding"/>
    <property type="evidence" value="ECO:0007669"/>
    <property type="project" value="TreeGrafter"/>
</dbReference>
<name>A0AAW0XIM1_CHEQU</name>
<feature type="region of interest" description="Disordered" evidence="1">
    <location>
        <begin position="1"/>
        <end position="70"/>
    </location>
</feature>
<feature type="compositionally biased region" description="Polar residues" evidence="1">
    <location>
        <begin position="501"/>
        <end position="518"/>
    </location>
</feature>
<reference evidence="3 4" key="1">
    <citation type="journal article" date="2024" name="BMC Genomics">
        <title>Genome assembly of redclaw crayfish (Cherax quadricarinatus) provides insights into its immune adaptation and hypoxia tolerance.</title>
        <authorList>
            <person name="Liu Z."/>
            <person name="Zheng J."/>
            <person name="Li H."/>
            <person name="Fang K."/>
            <person name="Wang S."/>
            <person name="He J."/>
            <person name="Zhou D."/>
            <person name="Weng S."/>
            <person name="Chi M."/>
            <person name="Gu Z."/>
            <person name="He J."/>
            <person name="Li F."/>
            <person name="Wang M."/>
        </authorList>
    </citation>
    <scope>NUCLEOTIDE SEQUENCE [LARGE SCALE GENOMIC DNA]</scope>
    <source>
        <strain evidence="3">ZL_2023a</strain>
    </source>
</reference>
<feature type="compositionally biased region" description="Low complexity" evidence="1">
    <location>
        <begin position="474"/>
        <end position="500"/>
    </location>
</feature>
<evidence type="ECO:0000313" key="4">
    <source>
        <dbReference type="Proteomes" id="UP001445076"/>
    </source>
</evidence>
<feature type="non-terminal residue" evidence="3">
    <location>
        <position position="1"/>
    </location>
</feature>
<feature type="compositionally biased region" description="Low complexity" evidence="1">
    <location>
        <begin position="1"/>
        <end position="16"/>
    </location>
</feature>
<dbReference type="AlphaFoldDB" id="A0AAW0XIM1"/>
<feature type="region of interest" description="Disordered" evidence="1">
    <location>
        <begin position="474"/>
        <end position="531"/>
    </location>
</feature>
<feature type="region of interest" description="Disordered" evidence="1">
    <location>
        <begin position="601"/>
        <end position="670"/>
    </location>
</feature>
<keyword evidence="4" id="KW-1185">Reference proteome</keyword>
<dbReference type="GO" id="GO:0005509">
    <property type="term" value="F:calcium ion binding"/>
    <property type="evidence" value="ECO:0007669"/>
    <property type="project" value="TreeGrafter"/>
</dbReference>